<accession>L8P7T8</accession>
<organism evidence="1 2">
    <name type="scientific">Streptomyces viridochromogenes Tue57</name>
    <dbReference type="NCBI Taxonomy" id="1160705"/>
    <lineage>
        <taxon>Bacteria</taxon>
        <taxon>Bacillati</taxon>
        <taxon>Actinomycetota</taxon>
        <taxon>Actinomycetes</taxon>
        <taxon>Kitasatosporales</taxon>
        <taxon>Streptomycetaceae</taxon>
        <taxon>Streptomyces</taxon>
    </lineage>
</organism>
<sequence>MSGNPGGFWAAFEGLKEQLTFIGLVIAHFSMYLGCPWRSPRPSPAAAPR</sequence>
<protein>
    <submittedName>
        <fullName evidence="1">Uncharacterized protein</fullName>
    </submittedName>
</protein>
<dbReference type="AlphaFoldDB" id="L8P7T8"/>
<evidence type="ECO:0000313" key="1">
    <source>
        <dbReference type="EMBL" id="ELS52495.1"/>
    </source>
</evidence>
<evidence type="ECO:0000313" key="2">
    <source>
        <dbReference type="Proteomes" id="UP000011205"/>
    </source>
</evidence>
<gene>
    <name evidence="1" type="ORF">STVIR_6556</name>
</gene>
<dbReference type="EMBL" id="AMLP01000206">
    <property type="protein sequence ID" value="ELS52495.1"/>
    <property type="molecule type" value="Genomic_DNA"/>
</dbReference>
<proteinExistence type="predicted"/>
<dbReference type="PATRIC" id="fig|1160705.3.peg.6478"/>
<reference evidence="1 2" key="1">
    <citation type="journal article" date="2013" name="Genome Announc.">
        <title>Draft Genome Sequence of Streptomyces viridochromogenes Strain Tu57, Producer of Avilamycin.</title>
        <authorList>
            <person name="Gruning B.A."/>
            <person name="Erxleben A."/>
            <person name="Hahnlein A."/>
            <person name="Gunther S."/>
        </authorList>
    </citation>
    <scope>NUCLEOTIDE SEQUENCE [LARGE SCALE GENOMIC DNA]</scope>
    <source>
        <strain evidence="1 2">Tue57</strain>
    </source>
</reference>
<comment type="caution">
    <text evidence="1">The sequence shown here is derived from an EMBL/GenBank/DDBJ whole genome shotgun (WGS) entry which is preliminary data.</text>
</comment>
<dbReference type="Proteomes" id="UP000011205">
    <property type="component" value="Unassembled WGS sequence"/>
</dbReference>
<name>L8P7T8_STRVR</name>